<sequence>MSWSDSSDDGFYSDRTVGDAFGDEEAPDNIDFWVTTYEHDVRDLEMALRQVAHSRRAIVRIHPAEPGNSLLTVLQFGPIVLIDPSWDYDILYNTANGPVAMSAATAYYDAFAAETDLETRKTLYMHAEAAVGPSLPLQIA</sequence>
<dbReference type="Proteomes" id="UP000320762">
    <property type="component" value="Unassembled WGS sequence"/>
</dbReference>
<organism evidence="1 2">
    <name type="scientific">Schizophyllum amplum</name>
    <dbReference type="NCBI Taxonomy" id="97359"/>
    <lineage>
        <taxon>Eukaryota</taxon>
        <taxon>Fungi</taxon>
        <taxon>Dikarya</taxon>
        <taxon>Basidiomycota</taxon>
        <taxon>Agaricomycotina</taxon>
        <taxon>Agaricomycetes</taxon>
        <taxon>Agaricomycetidae</taxon>
        <taxon>Agaricales</taxon>
        <taxon>Schizophyllaceae</taxon>
        <taxon>Schizophyllum</taxon>
    </lineage>
</organism>
<protein>
    <submittedName>
        <fullName evidence="1">Uncharacterized protein</fullName>
    </submittedName>
</protein>
<evidence type="ECO:0000313" key="2">
    <source>
        <dbReference type="Proteomes" id="UP000320762"/>
    </source>
</evidence>
<evidence type="ECO:0000313" key="1">
    <source>
        <dbReference type="EMBL" id="TRM69647.1"/>
    </source>
</evidence>
<dbReference type="AlphaFoldDB" id="A0A550CXX0"/>
<reference evidence="1 2" key="1">
    <citation type="journal article" date="2019" name="New Phytol.">
        <title>Comparative genomics reveals unique wood-decay strategies and fruiting body development in the Schizophyllaceae.</title>
        <authorList>
            <person name="Almasi E."/>
            <person name="Sahu N."/>
            <person name="Krizsan K."/>
            <person name="Balint B."/>
            <person name="Kovacs G.M."/>
            <person name="Kiss B."/>
            <person name="Cseklye J."/>
            <person name="Drula E."/>
            <person name="Henrissat B."/>
            <person name="Nagy I."/>
            <person name="Chovatia M."/>
            <person name="Adam C."/>
            <person name="LaButti K."/>
            <person name="Lipzen A."/>
            <person name="Riley R."/>
            <person name="Grigoriev I.V."/>
            <person name="Nagy L.G."/>
        </authorList>
    </citation>
    <scope>NUCLEOTIDE SEQUENCE [LARGE SCALE GENOMIC DNA]</scope>
    <source>
        <strain evidence="1 2">NL-1724</strain>
    </source>
</reference>
<comment type="caution">
    <text evidence="1">The sequence shown here is derived from an EMBL/GenBank/DDBJ whole genome shotgun (WGS) entry which is preliminary data.</text>
</comment>
<accession>A0A550CXX0</accession>
<gene>
    <name evidence="1" type="ORF">BD626DRAFT_533232</name>
</gene>
<dbReference type="EMBL" id="VDMD01000001">
    <property type="protein sequence ID" value="TRM69647.1"/>
    <property type="molecule type" value="Genomic_DNA"/>
</dbReference>
<proteinExistence type="predicted"/>
<name>A0A550CXX0_9AGAR</name>
<keyword evidence="2" id="KW-1185">Reference proteome</keyword>